<evidence type="ECO:0000313" key="2">
    <source>
        <dbReference type="Proteomes" id="UP000236752"/>
    </source>
</evidence>
<accession>A0A1H5WX81</accession>
<dbReference type="EMBL" id="FNUZ01000002">
    <property type="protein sequence ID" value="SEG04091.1"/>
    <property type="molecule type" value="Genomic_DNA"/>
</dbReference>
<gene>
    <name evidence="1" type="ORF">SAMN04488045_1630</name>
</gene>
<name>A0A1H5WX81_9RHOB</name>
<sequence length="106" mass="11965">MHNHFGNLSSLRRPRLLVRAARIGAEEFHRSIHLPRLLGHSDLSDGVKILDQLSGLERDIEQSRKEGELSYSVSQHVDVLAALLAELSFQHIKEKGLHQVAQPEMV</sequence>
<dbReference type="Proteomes" id="UP000236752">
    <property type="component" value="Unassembled WGS sequence"/>
</dbReference>
<dbReference type="InterPro" id="IPR045516">
    <property type="entry name" value="DUF6477"/>
</dbReference>
<evidence type="ECO:0000313" key="1">
    <source>
        <dbReference type="EMBL" id="SEG04091.1"/>
    </source>
</evidence>
<protein>
    <submittedName>
        <fullName evidence="1">Uncharacterized protein</fullName>
    </submittedName>
</protein>
<keyword evidence="2" id="KW-1185">Reference proteome</keyword>
<dbReference type="RefSeq" id="WP_200813184.1">
    <property type="nucleotide sequence ID" value="NZ_FNUZ01000002.1"/>
</dbReference>
<proteinExistence type="predicted"/>
<dbReference type="AlphaFoldDB" id="A0A1H5WX81"/>
<organism evidence="1 2">
    <name type="scientific">Thalassococcus halodurans</name>
    <dbReference type="NCBI Taxonomy" id="373675"/>
    <lineage>
        <taxon>Bacteria</taxon>
        <taxon>Pseudomonadati</taxon>
        <taxon>Pseudomonadota</taxon>
        <taxon>Alphaproteobacteria</taxon>
        <taxon>Rhodobacterales</taxon>
        <taxon>Roseobacteraceae</taxon>
        <taxon>Thalassococcus</taxon>
    </lineage>
</organism>
<dbReference type="Pfam" id="PF20083">
    <property type="entry name" value="DUF6477"/>
    <property type="match status" value="1"/>
</dbReference>
<reference evidence="1 2" key="1">
    <citation type="submission" date="2016-10" db="EMBL/GenBank/DDBJ databases">
        <authorList>
            <person name="de Groot N.N."/>
        </authorList>
    </citation>
    <scope>NUCLEOTIDE SEQUENCE [LARGE SCALE GENOMIC DNA]</scope>
    <source>
        <strain evidence="1 2">DSM 26915</strain>
    </source>
</reference>